<evidence type="ECO:0008006" key="3">
    <source>
        <dbReference type="Google" id="ProtNLM"/>
    </source>
</evidence>
<protein>
    <recommendedName>
        <fullName evidence="3">DUF309 domain-containing protein</fullName>
    </recommendedName>
</protein>
<organism evidence="1 2">
    <name type="scientific">Nitratifractor salsuginis (strain DSM 16511 / JCM 12458 / E9I37-1)</name>
    <dbReference type="NCBI Taxonomy" id="749222"/>
    <lineage>
        <taxon>Bacteria</taxon>
        <taxon>Pseudomonadati</taxon>
        <taxon>Campylobacterota</taxon>
        <taxon>Epsilonproteobacteria</taxon>
        <taxon>Campylobacterales</taxon>
        <taxon>Sulfurovaceae</taxon>
        <taxon>Nitratifractor</taxon>
    </lineage>
</organism>
<dbReference type="RefSeq" id="WP_013554903.1">
    <property type="nucleotide sequence ID" value="NC_014935.1"/>
</dbReference>
<dbReference type="InterPro" id="IPR005500">
    <property type="entry name" value="DUF309"/>
</dbReference>
<accession>E6X2T5</accession>
<dbReference type="eggNOG" id="COG1547">
    <property type="taxonomic scope" value="Bacteria"/>
</dbReference>
<keyword evidence="2" id="KW-1185">Reference proteome</keyword>
<dbReference type="Pfam" id="PF03745">
    <property type="entry name" value="DUF309"/>
    <property type="match status" value="1"/>
</dbReference>
<sequence length="106" mass="12511">MPRENEDLDGALRAFCHCLSRGEFFEAHEVLEEAWHPLRRRNDPLASPVKGLINAAIAFEHLRRKRPKSRRVAAMAMEGYLKRIRREKRLDAAYELVESLRRSWEI</sequence>
<dbReference type="STRING" id="749222.Nitsa_1975"/>
<evidence type="ECO:0000313" key="1">
    <source>
        <dbReference type="EMBL" id="ADV47218.1"/>
    </source>
</evidence>
<dbReference type="OrthoDB" id="5372903at2"/>
<dbReference type="AlphaFoldDB" id="E6X2T5"/>
<dbReference type="Gene3D" id="1.10.3450.10">
    <property type="entry name" value="TTHA0068-like"/>
    <property type="match status" value="1"/>
</dbReference>
<dbReference type="HOGENOM" id="CLU_2220406_0_0_7"/>
<reference evidence="2" key="2">
    <citation type="submission" date="2011-01" db="EMBL/GenBank/DDBJ databases">
        <title>The complete genome of Nitratifractor salsuginis DSM 16511.</title>
        <authorList>
            <consortium name="US DOE Joint Genome Institute (JGI-PGF)"/>
            <person name="Lucas S."/>
            <person name="Copeland A."/>
            <person name="Lapidus A."/>
            <person name="Bruce D."/>
            <person name="Goodwin L."/>
            <person name="Pitluck S."/>
            <person name="Kyrpides N."/>
            <person name="Mavromatis K."/>
            <person name="Ivanova N."/>
            <person name="Mikhailova N."/>
            <person name="Zeytun A."/>
            <person name="Detter J.C."/>
            <person name="Tapia R."/>
            <person name="Han C."/>
            <person name="Land M."/>
            <person name="Hauser L."/>
            <person name="Markowitz V."/>
            <person name="Cheng J.-F."/>
            <person name="Hugenholtz P."/>
            <person name="Woyke T."/>
            <person name="Wu D."/>
            <person name="Tindall B."/>
            <person name="Schuetze A."/>
            <person name="Brambilla E."/>
            <person name="Klenk H.-P."/>
            <person name="Eisen J.A."/>
        </authorList>
    </citation>
    <scope>NUCLEOTIDE SEQUENCE [LARGE SCALE GENOMIC DNA]</scope>
    <source>
        <strain evidence="2">DSM 16511 / JCM 12458 / E9I37-1</strain>
    </source>
</reference>
<dbReference type="InterPro" id="IPR023203">
    <property type="entry name" value="TTHA0068_sf"/>
</dbReference>
<dbReference type="EMBL" id="CP002452">
    <property type="protein sequence ID" value="ADV47218.1"/>
    <property type="molecule type" value="Genomic_DNA"/>
</dbReference>
<evidence type="ECO:0000313" key="2">
    <source>
        <dbReference type="Proteomes" id="UP000008633"/>
    </source>
</evidence>
<proteinExistence type="predicted"/>
<dbReference type="KEGG" id="nsa:Nitsa_1975"/>
<dbReference type="SUPFAM" id="SSF140663">
    <property type="entry name" value="TTHA0068-like"/>
    <property type="match status" value="1"/>
</dbReference>
<name>E6X2T5_NITSE</name>
<reference evidence="1 2" key="1">
    <citation type="journal article" date="2011" name="Stand. Genomic Sci.">
        <title>Complete genome sequence of Nitratifractor salsuginis type strain (E9I37-1).</title>
        <authorList>
            <person name="Anderson I."/>
            <person name="Sikorski J."/>
            <person name="Zeytun A."/>
            <person name="Nolan M."/>
            <person name="Lapidus A."/>
            <person name="Lucas S."/>
            <person name="Hammon N."/>
            <person name="Deshpande S."/>
            <person name="Cheng J.F."/>
            <person name="Tapia R."/>
            <person name="Han C."/>
            <person name="Goodwin L."/>
            <person name="Pitluck S."/>
            <person name="Liolios K."/>
            <person name="Pagani I."/>
            <person name="Ivanova N."/>
            <person name="Huntemann M."/>
            <person name="Mavromatis K."/>
            <person name="Ovchinikova G."/>
            <person name="Pati A."/>
            <person name="Chen A."/>
            <person name="Palaniappan K."/>
            <person name="Land M."/>
            <person name="Hauser L."/>
            <person name="Brambilla E.M."/>
            <person name="Ngatchou-Djao O.D."/>
            <person name="Rohde M."/>
            <person name="Tindall B.J."/>
            <person name="Goker M."/>
            <person name="Detter J.C."/>
            <person name="Woyke T."/>
            <person name="Bristow J."/>
            <person name="Eisen J.A."/>
            <person name="Markowitz V."/>
            <person name="Hugenholtz P."/>
            <person name="Klenk H.P."/>
            <person name="Kyrpides N.C."/>
        </authorList>
    </citation>
    <scope>NUCLEOTIDE SEQUENCE [LARGE SCALE GENOMIC DNA]</scope>
    <source>
        <strain evidence="2">DSM 16511 / JCM 12458 / E9I37-1</strain>
    </source>
</reference>
<gene>
    <name evidence="1" type="ordered locus">Nitsa_1975</name>
</gene>
<dbReference type="Proteomes" id="UP000008633">
    <property type="component" value="Chromosome"/>
</dbReference>